<gene>
    <name evidence="6" type="ORF">WDS16_17095</name>
</gene>
<dbReference type="SUPFAM" id="SSF46689">
    <property type="entry name" value="Homeodomain-like"/>
    <property type="match status" value="1"/>
</dbReference>
<keyword evidence="3" id="KW-0804">Transcription</keyword>
<accession>A0ABZ2PDI9</accession>
<evidence type="ECO:0000256" key="4">
    <source>
        <dbReference type="PROSITE-ProRule" id="PRU00335"/>
    </source>
</evidence>
<evidence type="ECO:0000313" key="7">
    <source>
        <dbReference type="Proteomes" id="UP001432000"/>
    </source>
</evidence>
<keyword evidence="7" id="KW-1185">Reference proteome</keyword>
<evidence type="ECO:0000256" key="1">
    <source>
        <dbReference type="ARBA" id="ARBA00023015"/>
    </source>
</evidence>
<dbReference type="InterPro" id="IPR050109">
    <property type="entry name" value="HTH-type_TetR-like_transc_reg"/>
</dbReference>
<reference evidence="6 7" key="1">
    <citation type="submission" date="2024-03" db="EMBL/GenBank/DDBJ databases">
        <title>Natural products discovery in diverse microorganisms through a two-stage MS feature dereplication strategy.</title>
        <authorList>
            <person name="Zhang R."/>
        </authorList>
    </citation>
    <scope>NUCLEOTIDE SEQUENCE [LARGE SCALE GENOMIC DNA]</scope>
    <source>
        <strain evidence="6 7">18930</strain>
    </source>
</reference>
<evidence type="ECO:0000256" key="3">
    <source>
        <dbReference type="ARBA" id="ARBA00023163"/>
    </source>
</evidence>
<dbReference type="Proteomes" id="UP001432000">
    <property type="component" value="Chromosome"/>
</dbReference>
<feature type="domain" description="HTH tetR-type" evidence="5">
    <location>
        <begin position="16"/>
        <end position="76"/>
    </location>
</feature>
<name>A0ABZ2PDI9_9NOCA</name>
<dbReference type="PRINTS" id="PR00455">
    <property type="entry name" value="HTHTETR"/>
</dbReference>
<sequence length="227" mass="23979">MPETTSRKQARAAQAAETRQRLIDTAVDLFADNPYDKVGVTDIVEAADVAHGLLFHYFGNKRGIYLEAMRATADGLSQSFANLPDGAPDVQIRAALAAHLTHLRTHRGLALRMILGGRGADPEAWQVFEDARTGALIAGATLLGLDPHNAAVALAGRAAVAAIDETTARWLDDTAFSVDAMVEMLIHVIAACLETAPLLDPTVSVTAAVATILGGDIERAVSRGFSE</sequence>
<evidence type="ECO:0000313" key="6">
    <source>
        <dbReference type="EMBL" id="WXG66976.1"/>
    </source>
</evidence>
<feature type="DNA-binding region" description="H-T-H motif" evidence="4">
    <location>
        <begin position="39"/>
        <end position="58"/>
    </location>
</feature>
<dbReference type="PROSITE" id="PS50977">
    <property type="entry name" value="HTH_TETR_2"/>
    <property type="match status" value="1"/>
</dbReference>
<dbReference type="PANTHER" id="PTHR30055">
    <property type="entry name" value="HTH-TYPE TRANSCRIPTIONAL REGULATOR RUTR"/>
    <property type="match status" value="1"/>
</dbReference>
<evidence type="ECO:0000256" key="2">
    <source>
        <dbReference type="ARBA" id="ARBA00023125"/>
    </source>
</evidence>
<evidence type="ECO:0000259" key="5">
    <source>
        <dbReference type="PROSITE" id="PS50977"/>
    </source>
</evidence>
<dbReference type="Pfam" id="PF00440">
    <property type="entry name" value="TetR_N"/>
    <property type="match status" value="1"/>
</dbReference>
<keyword evidence="1" id="KW-0805">Transcription regulation</keyword>
<dbReference type="InterPro" id="IPR001647">
    <property type="entry name" value="HTH_TetR"/>
</dbReference>
<proteinExistence type="predicted"/>
<dbReference type="RefSeq" id="WP_338886404.1">
    <property type="nucleotide sequence ID" value="NZ_CP147846.1"/>
</dbReference>
<keyword evidence="2 4" id="KW-0238">DNA-binding</keyword>
<organism evidence="6 7">
    <name type="scientific">Rhodococcus sovatensis</name>
    <dbReference type="NCBI Taxonomy" id="1805840"/>
    <lineage>
        <taxon>Bacteria</taxon>
        <taxon>Bacillati</taxon>
        <taxon>Actinomycetota</taxon>
        <taxon>Actinomycetes</taxon>
        <taxon>Mycobacteriales</taxon>
        <taxon>Nocardiaceae</taxon>
        <taxon>Rhodococcus</taxon>
    </lineage>
</organism>
<dbReference type="Gene3D" id="1.10.357.10">
    <property type="entry name" value="Tetracycline Repressor, domain 2"/>
    <property type="match status" value="1"/>
</dbReference>
<dbReference type="InterPro" id="IPR009057">
    <property type="entry name" value="Homeodomain-like_sf"/>
</dbReference>
<dbReference type="PANTHER" id="PTHR30055:SF234">
    <property type="entry name" value="HTH-TYPE TRANSCRIPTIONAL REGULATOR BETI"/>
    <property type="match status" value="1"/>
</dbReference>
<protein>
    <submittedName>
        <fullName evidence="6">TetR/AcrR family transcriptional regulator</fullName>
    </submittedName>
</protein>
<dbReference type="EMBL" id="CP147846">
    <property type="protein sequence ID" value="WXG66976.1"/>
    <property type="molecule type" value="Genomic_DNA"/>
</dbReference>